<accession>A0A9K3PEQ1</accession>
<sequence>MIFAHRLRLIGWLIVAVTIITALIDHKSVDGFCPTAVKGAGGVTTQVSSKTRITSFHLTQGVTTTSLLVKKKPVEQEKEKTNALGLFILYMTPWRNPNSIFVYMLLLLYALGKYSEAQSAARIAGI</sequence>
<dbReference type="AlphaFoldDB" id="A0A9K3PEQ1"/>
<dbReference type="OrthoDB" id="47623at2759"/>
<feature type="transmembrane region" description="Helical" evidence="1">
    <location>
        <begin position="7"/>
        <end position="24"/>
    </location>
</feature>
<evidence type="ECO:0000313" key="3">
    <source>
        <dbReference type="Proteomes" id="UP000693970"/>
    </source>
</evidence>
<protein>
    <submittedName>
        <fullName evidence="2">Uncharacterized protein</fullName>
    </submittedName>
</protein>
<dbReference type="Proteomes" id="UP000693970">
    <property type="component" value="Unassembled WGS sequence"/>
</dbReference>
<organism evidence="2 3">
    <name type="scientific">Nitzschia inconspicua</name>
    <dbReference type="NCBI Taxonomy" id="303405"/>
    <lineage>
        <taxon>Eukaryota</taxon>
        <taxon>Sar</taxon>
        <taxon>Stramenopiles</taxon>
        <taxon>Ochrophyta</taxon>
        <taxon>Bacillariophyta</taxon>
        <taxon>Bacillariophyceae</taxon>
        <taxon>Bacillariophycidae</taxon>
        <taxon>Bacillariales</taxon>
        <taxon>Bacillariaceae</taxon>
        <taxon>Nitzschia</taxon>
    </lineage>
</organism>
<keyword evidence="1" id="KW-0472">Membrane</keyword>
<proteinExistence type="predicted"/>
<dbReference type="EMBL" id="JAGRRH010000025">
    <property type="protein sequence ID" value="KAG7342224.1"/>
    <property type="molecule type" value="Genomic_DNA"/>
</dbReference>
<comment type="caution">
    <text evidence="2">The sequence shown here is derived from an EMBL/GenBank/DDBJ whole genome shotgun (WGS) entry which is preliminary data.</text>
</comment>
<reference evidence="2" key="2">
    <citation type="submission" date="2021-04" db="EMBL/GenBank/DDBJ databases">
        <authorList>
            <person name="Podell S."/>
        </authorList>
    </citation>
    <scope>NUCLEOTIDE SEQUENCE</scope>
    <source>
        <strain evidence="2">Hildebrandi</strain>
    </source>
</reference>
<gene>
    <name evidence="2" type="ORF">IV203_007316</name>
</gene>
<keyword evidence="1" id="KW-0812">Transmembrane</keyword>
<reference evidence="2" key="1">
    <citation type="journal article" date="2021" name="Sci. Rep.">
        <title>Diploid genomic architecture of Nitzschia inconspicua, an elite biomass production diatom.</title>
        <authorList>
            <person name="Oliver A."/>
            <person name="Podell S."/>
            <person name="Pinowska A."/>
            <person name="Traller J.C."/>
            <person name="Smith S.R."/>
            <person name="McClure R."/>
            <person name="Beliaev A."/>
            <person name="Bohutskyi P."/>
            <person name="Hill E.A."/>
            <person name="Rabines A."/>
            <person name="Zheng H."/>
            <person name="Allen L.Z."/>
            <person name="Kuo A."/>
            <person name="Grigoriev I.V."/>
            <person name="Allen A.E."/>
            <person name="Hazlebeck D."/>
            <person name="Allen E.E."/>
        </authorList>
    </citation>
    <scope>NUCLEOTIDE SEQUENCE</scope>
    <source>
        <strain evidence="2">Hildebrandi</strain>
    </source>
</reference>
<evidence type="ECO:0000256" key="1">
    <source>
        <dbReference type="SAM" id="Phobius"/>
    </source>
</evidence>
<keyword evidence="1" id="KW-1133">Transmembrane helix</keyword>
<evidence type="ECO:0000313" key="2">
    <source>
        <dbReference type="EMBL" id="KAG7342224.1"/>
    </source>
</evidence>
<keyword evidence="3" id="KW-1185">Reference proteome</keyword>
<feature type="transmembrane region" description="Helical" evidence="1">
    <location>
        <begin position="94"/>
        <end position="112"/>
    </location>
</feature>
<name>A0A9K3PEQ1_9STRA</name>